<feature type="compositionally biased region" description="Polar residues" evidence="1">
    <location>
        <begin position="317"/>
        <end position="335"/>
    </location>
</feature>
<feature type="transmembrane region" description="Helical" evidence="2">
    <location>
        <begin position="266"/>
        <end position="289"/>
    </location>
</feature>
<dbReference type="Proteomes" id="UP001634394">
    <property type="component" value="Unassembled WGS sequence"/>
</dbReference>
<keyword evidence="2" id="KW-0812">Transmembrane</keyword>
<feature type="transmembrane region" description="Helical" evidence="2">
    <location>
        <begin position="385"/>
        <end position="403"/>
    </location>
</feature>
<evidence type="ECO:0000313" key="6">
    <source>
        <dbReference type="Proteomes" id="UP001634394"/>
    </source>
</evidence>
<dbReference type="SMART" id="SM00703">
    <property type="entry name" value="NRF"/>
    <property type="match status" value="1"/>
</dbReference>
<dbReference type="InterPro" id="IPR006621">
    <property type="entry name" value="Nose-resist-to-fluoxetine_N"/>
</dbReference>
<reference evidence="5 6" key="1">
    <citation type="submission" date="2024-11" db="EMBL/GenBank/DDBJ databases">
        <title>Chromosome-level genome assembly of the freshwater bivalve Anodonta woodiana.</title>
        <authorList>
            <person name="Chen X."/>
        </authorList>
    </citation>
    <scope>NUCLEOTIDE SEQUENCE [LARGE SCALE GENOMIC DNA]</scope>
    <source>
        <strain evidence="5">MN2024</strain>
        <tissue evidence="5">Gills</tissue>
    </source>
</reference>
<feature type="transmembrane region" description="Helical" evidence="2">
    <location>
        <begin position="744"/>
        <end position="766"/>
    </location>
</feature>
<comment type="caution">
    <text evidence="5">The sequence shown here is derived from an EMBL/GenBank/DDBJ whole genome shotgun (WGS) entry which is preliminary data.</text>
</comment>
<feature type="transmembrane region" description="Helical" evidence="2">
    <location>
        <begin position="713"/>
        <end position="732"/>
    </location>
</feature>
<feature type="transmembrane region" description="Helical" evidence="2">
    <location>
        <begin position="603"/>
        <end position="624"/>
    </location>
</feature>
<evidence type="ECO:0000256" key="1">
    <source>
        <dbReference type="SAM" id="MobiDB-lite"/>
    </source>
</evidence>
<evidence type="ECO:0000259" key="4">
    <source>
        <dbReference type="SMART" id="SM00703"/>
    </source>
</evidence>
<dbReference type="EMBL" id="JBJQND010000007">
    <property type="protein sequence ID" value="KAL3870700.1"/>
    <property type="molecule type" value="Genomic_DNA"/>
</dbReference>
<dbReference type="Pfam" id="PF20146">
    <property type="entry name" value="NRF"/>
    <property type="match status" value="1"/>
</dbReference>
<feature type="chain" id="PRO_5044850744" description="Nose resistant-to-fluoxetine protein N-terminal domain-containing protein" evidence="3">
    <location>
        <begin position="24"/>
        <end position="783"/>
    </location>
</feature>
<protein>
    <recommendedName>
        <fullName evidence="4">Nose resistant-to-fluoxetine protein N-terminal domain-containing protein</fullName>
    </recommendedName>
</protein>
<feature type="domain" description="Nose resistant-to-fluoxetine protein N-terminal" evidence="4">
    <location>
        <begin position="147"/>
        <end position="259"/>
    </location>
</feature>
<feature type="transmembrane region" description="Helical" evidence="2">
    <location>
        <begin position="423"/>
        <end position="446"/>
    </location>
</feature>
<feature type="region of interest" description="Disordered" evidence="1">
    <location>
        <begin position="315"/>
        <end position="335"/>
    </location>
</feature>
<feature type="transmembrane region" description="Helical" evidence="2">
    <location>
        <begin position="467"/>
        <end position="489"/>
    </location>
</feature>
<keyword evidence="2" id="KW-0472">Membrane</keyword>
<dbReference type="InterPro" id="IPR002656">
    <property type="entry name" value="Acyl_transf_3_dom"/>
</dbReference>
<sequence length="783" mass="87181">MSDSSSVLKCIMCIMFLYGPVISLDSNSTNQSNSANNSVRNLNTIYNESNSGVHNVSSVPSSPQWLSPLGNVPLPLDVMSRMLQPLMGSMGNRTSFASLLDSSVVEQILKFPQLAALLASPIGQQLQGILADGGPGKYLTAAMGNLSTKCQNDVQILLGDISKGEGWALKFLDAIGKPPSGILDGHTIWLGSYDECVDANVLNNATQFRGQYCLADISMTGILPSLPGMPPKITVGLCVPDTCQLSSLGLPVLCEKKQSFLQDQSAVIITAVVSVLGAIILLATMYDVIRQHVTKNSKLSQVTEMDVVAQTHEHMNGFTNPSSNSETLDKTSSNKYDMKPEQCEKREPGNVGKLLLSFSIYTNGRKLLSTQQTSDSLTAVNGIRFLSMSWVILGHTLAFAFYYQANVGPFIQKSYKEWTFMAIANATVSVDTFFALSGLLVAYLSLREMQKAGGIKKFNWIMYYFHRFWRLTPPYMLFLFFYSILYPYIGNGPYWFASSTRDWDMCKESWWTNLLYVNNLVKTDKMCMGWSWYLANDMQFYILSPLILIPFFMSPVFGVIMSLVFLIITTVVPGVLAVQKHYVAMFPDVTGNPAMVDYFDKVYIKPYCRMGPYVVGLITGYVLYRTKRQINMPKVLNLLGWIVAASINIAVLYGLYNPDNKHVLNEPESVAYTALYRTGWAVGVCWVVFACATGNGGPVNTLLSWSPFVPLSRLTYCAYLVHPVIIIYIYNVRRTTVYIAYPEMVCFFLGYLVIAYLVAFVISLAFESPMMGLEKVLFKKGRK</sequence>
<dbReference type="Pfam" id="PF01757">
    <property type="entry name" value="Acyl_transf_3"/>
    <property type="match status" value="1"/>
</dbReference>
<name>A0ABD3WDQ7_SINWO</name>
<feature type="transmembrane region" description="Helical" evidence="2">
    <location>
        <begin position="636"/>
        <end position="656"/>
    </location>
</feature>
<dbReference type="PANTHER" id="PTHR11161">
    <property type="entry name" value="O-ACYLTRANSFERASE"/>
    <property type="match status" value="1"/>
</dbReference>
<keyword evidence="2" id="KW-1133">Transmembrane helix</keyword>
<dbReference type="InterPro" id="IPR052728">
    <property type="entry name" value="O2_lipid_transport_reg"/>
</dbReference>
<proteinExistence type="predicted"/>
<feature type="signal peptide" evidence="3">
    <location>
        <begin position="1"/>
        <end position="23"/>
    </location>
</feature>
<accession>A0ABD3WDQ7</accession>
<feature type="transmembrane region" description="Helical" evidence="2">
    <location>
        <begin position="538"/>
        <end position="556"/>
    </location>
</feature>
<dbReference type="AlphaFoldDB" id="A0ABD3WDQ7"/>
<gene>
    <name evidence="5" type="ORF">ACJMK2_038744</name>
</gene>
<evidence type="ECO:0000256" key="3">
    <source>
        <dbReference type="SAM" id="SignalP"/>
    </source>
</evidence>
<evidence type="ECO:0000313" key="5">
    <source>
        <dbReference type="EMBL" id="KAL3870700.1"/>
    </source>
</evidence>
<keyword evidence="3" id="KW-0732">Signal</keyword>
<evidence type="ECO:0000256" key="2">
    <source>
        <dbReference type="SAM" id="Phobius"/>
    </source>
</evidence>
<keyword evidence="6" id="KW-1185">Reference proteome</keyword>
<feature type="transmembrane region" description="Helical" evidence="2">
    <location>
        <begin position="563"/>
        <end position="583"/>
    </location>
</feature>
<dbReference type="PANTHER" id="PTHR11161:SF0">
    <property type="entry name" value="O-ACYLTRANSFERASE LIKE PROTEIN"/>
    <property type="match status" value="1"/>
</dbReference>
<organism evidence="5 6">
    <name type="scientific">Sinanodonta woodiana</name>
    <name type="common">Chinese pond mussel</name>
    <name type="synonym">Anodonta woodiana</name>
    <dbReference type="NCBI Taxonomy" id="1069815"/>
    <lineage>
        <taxon>Eukaryota</taxon>
        <taxon>Metazoa</taxon>
        <taxon>Spiralia</taxon>
        <taxon>Lophotrochozoa</taxon>
        <taxon>Mollusca</taxon>
        <taxon>Bivalvia</taxon>
        <taxon>Autobranchia</taxon>
        <taxon>Heteroconchia</taxon>
        <taxon>Palaeoheterodonta</taxon>
        <taxon>Unionida</taxon>
        <taxon>Unionoidea</taxon>
        <taxon>Unionidae</taxon>
        <taxon>Unioninae</taxon>
        <taxon>Sinanodonta</taxon>
    </lineage>
</organism>